<dbReference type="InterPro" id="IPR005016">
    <property type="entry name" value="TDE1/TMS"/>
</dbReference>
<feature type="compositionally biased region" description="Basic and acidic residues" evidence="6">
    <location>
        <begin position="445"/>
        <end position="454"/>
    </location>
</feature>
<comment type="similarity">
    <text evidence="2">Belongs to the TDE1 family.</text>
</comment>
<accession>A0A811QPJ3</accession>
<sequence>MATNEQNLEQTEMDVGGDNGHREHHCSCPSLTTLSARYVYAGIFFLANIVAWVERENPITYFMGQRLSGCEGHRDCLAAESVLIISLAFFLFFSIMFFSTVGTRTVQDRRNSWHFQWWWLKALLLLGCLVISVFIPSDGIQLYGKAAHFGAGVFLLVQLISVIRFITRLNYKWCQTNIENHYLEVITTSVLAYSASIVGIILMFFWYTGCLVNITFIVTTLVLVCLMALISLLSKSKGFYMEPGLMGAYIVLLCWSAIKSEPDTSCFKKGKAGSGDNWITIITFIVELISITVATFSTGTDDYKCINERSRDGKRRTIWVWFFHFVFAMGSMYFGMLFVGWDTHHTSEKWSMDVGWTSTWVHIGNEHLAVISFVAVVIARRYGIGWLQQLLGKIFGIGGEQQENNNDAHHTEPEGYAVDNVPPQGSRATDPEVSATNNGPPQESHGTDLERSEMDDNGPPPSSSLTLAELLHIPLSPWSDSDEIVEVK</sequence>
<evidence type="ECO:0000256" key="3">
    <source>
        <dbReference type="ARBA" id="ARBA00022692"/>
    </source>
</evidence>
<evidence type="ECO:0000256" key="6">
    <source>
        <dbReference type="SAM" id="MobiDB-lite"/>
    </source>
</evidence>
<evidence type="ECO:0000256" key="4">
    <source>
        <dbReference type="ARBA" id="ARBA00022989"/>
    </source>
</evidence>
<feature type="transmembrane region" description="Helical" evidence="7">
    <location>
        <begin position="34"/>
        <end position="53"/>
    </location>
</feature>
<feature type="transmembrane region" description="Helical" evidence="7">
    <location>
        <begin position="278"/>
        <end position="297"/>
    </location>
</feature>
<dbReference type="PANTHER" id="PTHR10383">
    <property type="entry name" value="SERINE INCORPORATOR"/>
    <property type="match status" value="1"/>
</dbReference>
<organism evidence="8 9">
    <name type="scientific">Miscanthus lutarioriparius</name>
    <dbReference type="NCBI Taxonomy" id="422564"/>
    <lineage>
        <taxon>Eukaryota</taxon>
        <taxon>Viridiplantae</taxon>
        <taxon>Streptophyta</taxon>
        <taxon>Embryophyta</taxon>
        <taxon>Tracheophyta</taxon>
        <taxon>Spermatophyta</taxon>
        <taxon>Magnoliopsida</taxon>
        <taxon>Liliopsida</taxon>
        <taxon>Poales</taxon>
        <taxon>Poaceae</taxon>
        <taxon>PACMAD clade</taxon>
        <taxon>Panicoideae</taxon>
        <taxon>Andropogonodae</taxon>
        <taxon>Andropogoneae</taxon>
        <taxon>Saccharinae</taxon>
        <taxon>Miscanthus</taxon>
    </lineage>
</organism>
<name>A0A811QPJ3_9POAL</name>
<evidence type="ECO:0000256" key="2">
    <source>
        <dbReference type="ARBA" id="ARBA00006665"/>
    </source>
</evidence>
<evidence type="ECO:0000313" key="9">
    <source>
        <dbReference type="Proteomes" id="UP000604825"/>
    </source>
</evidence>
<feature type="transmembrane region" description="Helical" evidence="7">
    <location>
        <begin position="318"/>
        <end position="339"/>
    </location>
</feature>
<dbReference type="Pfam" id="PF03348">
    <property type="entry name" value="Serinc"/>
    <property type="match status" value="2"/>
</dbReference>
<keyword evidence="4 7" id="KW-1133">Transmembrane helix</keyword>
<dbReference type="GO" id="GO:0016020">
    <property type="term" value="C:membrane"/>
    <property type="evidence" value="ECO:0007669"/>
    <property type="project" value="UniProtKB-SubCell"/>
</dbReference>
<evidence type="ECO:0000313" key="8">
    <source>
        <dbReference type="EMBL" id="CAD6258779.1"/>
    </source>
</evidence>
<dbReference type="Proteomes" id="UP000604825">
    <property type="component" value="Unassembled WGS sequence"/>
</dbReference>
<feature type="transmembrane region" description="Helical" evidence="7">
    <location>
        <begin position="186"/>
        <end position="208"/>
    </location>
</feature>
<gene>
    <name evidence="8" type="ORF">NCGR_LOCUS42245</name>
</gene>
<feature type="transmembrane region" description="Helical" evidence="7">
    <location>
        <begin position="214"/>
        <end position="233"/>
    </location>
</feature>
<comment type="subcellular location">
    <subcellularLocation>
        <location evidence="1">Membrane</location>
        <topology evidence="1">Multi-pass membrane protein</topology>
    </subcellularLocation>
</comment>
<keyword evidence="3 7" id="KW-0812">Transmembrane</keyword>
<feature type="transmembrane region" description="Helical" evidence="7">
    <location>
        <begin position="147"/>
        <end position="166"/>
    </location>
</feature>
<feature type="region of interest" description="Disordered" evidence="6">
    <location>
        <begin position="402"/>
        <end position="467"/>
    </location>
</feature>
<dbReference type="PANTHER" id="PTHR10383:SF44">
    <property type="entry name" value="SERINC-DOMAIN CONTAINING SERINE AND SPHINGOLIPID BIOSYNTHESIS PROTEIN"/>
    <property type="match status" value="1"/>
</dbReference>
<proteinExistence type="inferred from homology"/>
<evidence type="ECO:0000256" key="5">
    <source>
        <dbReference type="ARBA" id="ARBA00023136"/>
    </source>
</evidence>
<comment type="caution">
    <text evidence="8">The sequence shown here is derived from an EMBL/GenBank/DDBJ whole genome shotgun (WGS) entry which is preliminary data.</text>
</comment>
<evidence type="ECO:0000256" key="7">
    <source>
        <dbReference type="SAM" id="Phobius"/>
    </source>
</evidence>
<feature type="transmembrane region" description="Helical" evidence="7">
    <location>
        <begin position="82"/>
        <end position="103"/>
    </location>
</feature>
<evidence type="ECO:0000256" key="1">
    <source>
        <dbReference type="ARBA" id="ARBA00004141"/>
    </source>
</evidence>
<feature type="transmembrane region" description="Helical" evidence="7">
    <location>
        <begin position="240"/>
        <end position="258"/>
    </location>
</feature>
<keyword evidence="5 7" id="KW-0472">Membrane</keyword>
<dbReference type="EMBL" id="CAJGYO010000010">
    <property type="protein sequence ID" value="CAD6258779.1"/>
    <property type="molecule type" value="Genomic_DNA"/>
</dbReference>
<dbReference type="OrthoDB" id="682257at2759"/>
<reference evidence="8" key="1">
    <citation type="submission" date="2020-10" db="EMBL/GenBank/DDBJ databases">
        <authorList>
            <person name="Han B."/>
            <person name="Lu T."/>
            <person name="Zhao Q."/>
            <person name="Huang X."/>
            <person name="Zhao Y."/>
        </authorList>
    </citation>
    <scope>NUCLEOTIDE SEQUENCE</scope>
</reference>
<dbReference type="AlphaFoldDB" id="A0A811QPJ3"/>
<keyword evidence="9" id="KW-1185">Reference proteome</keyword>
<feature type="transmembrane region" description="Helical" evidence="7">
    <location>
        <begin position="359"/>
        <end position="379"/>
    </location>
</feature>
<protein>
    <submittedName>
        <fullName evidence="8">Uncharacterized protein</fullName>
    </submittedName>
</protein>
<feature type="transmembrane region" description="Helical" evidence="7">
    <location>
        <begin position="115"/>
        <end position="135"/>
    </location>
</feature>